<dbReference type="Gene3D" id="1.20.120.350">
    <property type="entry name" value="Voltage-gated potassium channels. Chain C"/>
    <property type="match status" value="1"/>
</dbReference>
<evidence type="ECO:0000256" key="5">
    <source>
        <dbReference type="SAM" id="MobiDB-lite"/>
    </source>
</evidence>
<evidence type="ECO:0008006" key="9">
    <source>
        <dbReference type="Google" id="ProtNLM"/>
    </source>
</evidence>
<dbReference type="PANTHER" id="PTHR10037:SF62">
    <property type="entry name" value="SODIUM CHANNEL PROTEIN 60E"/>
    <property type="match status" value="1"/>
</dbReference>
<dbReference type="PANTHER" id="PTHR10037">
    <property type="entry name" value="VOLTAGE-GATED CATION CHANNEL CALCIUM AND SODIUM"/>
    <property type="match status" value="1"/>
</dbReference>
<proteinExistence type="predicted"/>
<feature type="transmembrane region" description="Helical" evidence="6">
    <location>
        <begin position="104"/>
        <end position="125"/>
    </location>
</feature>
<sequence>MPGQSVCLPVAPAMAESPSKLSKNVSFHSVRGNDHHSDISGEDMVEIEQDDSYADQDDQEPEEVENVASSSSSSQDRMFNRRSSAGSKLSERRVHRPPRWSTRILTSSAFLIFNVTLITLNTFWMGIHADGFVMREHQVIDNLDVYYVVESIFTGLFFAELLIRLFHYAKWQLWKDPLLLLDTVVIVIPAVEMWIWRPLSRRSLDNIATTTVMSLFRVCRIARGIMTLASIKWLRPLYLSVVLLQMFLLSMELLMLLCLAFDTQPMHDAADGDDVVLMQQIRMEEAAHLAEVPWDVCAELRVAPDETSVDAVSFVQHLNVNEDEELAEAVYARGRGALDAFLDHCVGPSAVDGLRDVAWMLSGVFFVYVVPVVLCTTSVQWEAGMDVLRDAQVDPYCLRDDLHDRTAPVGDPALPVVPIESSAAIPTGTTTETGAAGLVEVQESFDSPGGFLVLLLWLLMKYLTFLLHQRLHQRPLLTIWICWWTWRWTCADCHQRCGRSRSPRGGGRDAAHRPGGESVPLFCLVKMLVSLLGCLRYDLQPVFKKGEQLKRVRFSLLM</sequence>
<evidence type="ECO:0000256" key="2">
    <source>
        <dbReference type="ARBA" id="ARBA00022692"/>
    </source>
</evidence>
<feature type="transmembrane region" description="Helical" evidence="6">
    <location>
        <begin position="357"/>
        <end position="379"/>
    </location>
</feature>
<evidence type="ECO:0000313" key="8">
    <source>
        <dbReference type="Proteomes" id="UP000186817"/>
    </source>
</evidence>
<evidence type="ECO:0000313" key="7">
    <source>
        <dbReference type="EMBL" id="OLP95517.1"/>
    </source>
</evidence>
<feature type="transmembrane region" description="Helical" evidence="6">
    <location>
        <begin position="449"/>
        <end position="467"/>
    </location>
</feature>
<protein>
    <recommendedName>
        <fullName evidence="9">Ion transport domain-containing protein</fullName>
    </recommendedName>
</protein>
<keyword evidence="4 6" id="KW-0472">Membrane</keyword>
<feature type="transmembrane region" description="Helical" evidence="6">
    <location>
        <begin position="237"/>
        <end position="261"/>
    </location>
</feature>
<feature type="compositionally biased region" description="Acidic residues" evidence="5">
    <location>
        <begin position="40"/>
        <end position="65"/>
    </location>
</feature>
<dbReference type="InterPro" id="IPR043203">
    <property type="entry name" value="VGCC_Ca_Na"/>
</dbReference>
<gene>
    <name evidence="7" type="ORF">AK812_SmicGene22341</name>
</gene>
<evidence type="ECO:0000256" key="3">
    <source>
        <dbReference type="ARBA" id="ARBA00022989"/>
    </source>
</evidence>
<dbReference type="AlphaFoldDB" id="A0A1Q9DJZ4"/>
<feature type="transmembrane region" description="Helical" evidence="6">
    <location>
        <begin position="178"/>
        <end position="196"/>
    </location>
</feature>
<evidence type="ECO:0000256" key="4">
    <source>
        <dbReference type="ARBA" id="ARBA00023136"/>
    </source>
</evidence>
<name>A0A1Q9DJZ4_SYMMI</name>
<keyword evidence="3 6" id="KW-1133">Transmembrane helix</keyword>
<evidence type="ECO:0000256" key="1">
    <source>
        <dbReference type="ARBA" id="ARBA00004141"/>
    </source>
</evidence>
<organism evidence="7 8">
    <name type="scientific">Symbiodinium microadriaticum</name>
    <name type="common">Dinoflagellate</name>
    <name type="synonym">Zooxanthella microadriatica</name>
    <dbReference type="NCBI Taxonomy" id="2951"/>
    <lineage>
        <taxon>Eukaryota</taxon>
        <taxon>Sar</taxon>
        <taxon>Alveolata</taxon>
        <taxon>Dinophyceae</taxon>
        <taxon>Suessiales</taxon>
        <taxon>Symbiodiniaceae</taxon>
        <taxon>Symbiodinium</taxon>
    </lineage>
</organism>
<keyword evidence="8" id="KW-1185">Reference proteome</keyword>
<evidence type="ECO:0000256" key="6">
    <source>
        <dbReference type="SAM" id="Phobius"/>
    </source>
</evidence>
<feature type="transmembrane region" description="Helical" evidence="6">
    <location>
        <begin position="145"/>
        <end position="166"/>
    </location>
</feature>
<keyword evidence="2 6" id="KW-0812">Transmembrane</keyword>
<dbReference type="GO" id="GO:0001518">
    <property type="term" value="C:voltage-gated sodium channel complex"/>
    <property type="evidence" value="ECO:0007669"/>
    <property type="project" value="TreeGrafter"/>
</dbReference>
<feature type="compositionally biased region" description="Polar residues" evidence="5">
    <location>
        <begin position="75"/>
        <end position="87"/>
    </location>
</feature>
<dbReference type="OrthoDB" id="439009at2759"/>
<comment type="caution">
    <text evidence="7">The sequence shown here is derived from an EMBL/GenBank/DDBJ whole genome shotgun (WGS) entry which is preliminary data.</text>
</comment>
<accession>A0A1Q9DJZ4</accession>
<reference evidence="7 8" key="1">
    <citation type="submission" date="2016-02" db="EMBL/GenBank/DDBJ databases">
        <title>Genome analysis of coral dinoflagellate symbionts highlights evolutionary adaptations to a symbiotic lifestyle.</title>
        <authorList>
            <person name="Aranda M."/>
            <person name="Li Y."/>
            <person name="Liew Y.J."/>
            <person name="Baumgarten S."/>
            <person name="Simakov O."/>
            <person name="Wilson M."/>
            <person name="Piel J."/>
            <person name="Ashoor H."/>
            <person name="Bougouffa S."/>
            <person name="Bajic V.B."/>
            <person name="Ryu T."/>
            <person name="Ravasi T."/>
            <person name="Bayer T."/>
            <person name="Micklem G."/>
            <person name="Kim H."/>
            <person name="Bhak J."/>
            <person name="Lajeunesse T.C."/>
            <person name="Voolstra C.R."/>
        </authorList>
    </citation>
    <scope>NUCLEOTIDE SEQUENCE [LARGE SCALE GENOMIC DNA]</scope>
    <source>
        <strain evidence="7 8">CCMP2467</strain>
    </source>
</reference>
<dbReference type="InterPro" id="IPR027359">
    <property type="entry name" value="Volt_channel_dom_sf"/>
</dbReference>
<dbReference type="Proteomes" id="UP000186817">
    <property type="component" value="Unassembled WGS sequence"/>
</dbReference>
<dbReference type="GO" id="GO:0005248">
    <property type="term" value="F:voltage-gated sodium channel activity"/>
    <property type="evidence" value="ECO:0007669"/>
    <property type="project" value="TreeGrafter"/>
</dbReference>
<dbReference type="EMBL" id="LSRX01000500">
    <property type="protein sequence ID" value="OLP95517.1"/>
    <property type="molecule type" value="Genomic_DNA"/>
</dbReference>
<feature type="region of interest" description="Disordered" evidence="5">
    <location>
        <begin position="1"/>
        <end position="94"/>
    </location>
</feature>
<comment type="subcellular location">
    <subcellularLocation>
        <location evidence="1">Membrane</location>
        <topology evidence="1">Multi-pass membrane protein</topology>
    </subcellularLocation>
</comment>